<proteinExistence type="predicted"/>
<evidence type="ECO:0000313" key="2">
    <source>
        <dbReference type="EMBL" id="GAQ82003.1"/>
    </source>
</evidence>
<dbReference type="OMA" id="VNIRYRI"/>
<feature type="compositionally biased region" description="Low complexity" evidence="1">
    <location>
        <begin position="26"/>
        <end position="46"/>
    </location>
</feature>
<gene>
    <name evidence="2" type="ORF">KFL_000970290</name>
</gene>
<name>A0A0U9HJE9_KLENI</name>
<evidence type="ECO:0000313" key="3">
    <source>
        <dbReference type="Proteomes" id="UP000054558"/>
    </source>
</evidence>
<evidence type="ECO:0000256" key="1">
    <source>
        <dbReference type="SAM" id="MobiDB-lite"/>
    </source>
</evidence>
<keyword evidence="3" id="KW-1185">Reference proteome</keyword>
<dbReference type="Proteomes" id="UP000054558">
    <property type="component" value="Unassembled WGS sequence"/>
</dbReference>
<organism evidence="2 3">
    <name type="scientific">Klebsormidium nitens</name>
    <name type="common">Green alga</name>
    <name type="synonym">Ulothrix nitens</name>
    <dbReference type="NCBI Taxonomy" id="105231"/>
    <lineage>
        <taxon>Eukaryota</taxon>
        <taxon>Viridiplantae</taxon>
        <taxon>Streptophyta</taxon>
        <taxon>Klebsormidiophyceae</taxon>
        <taxon>Klebsormidiales</taxon>
        <taxon>Klebsormidiaceae</taxon>
        <taxon>Klebsormidium</taxon>
    </lineage>
</organism>
<sequence>MSTFTYKPRQQDPGVATEKSTSYSQGYADRAAGAPPAAANARHGAGTFPPSQGYAPSDRAGGYSQYQRPRTVGDVMVDAIGGLFNGLWGASHTVARVDLKRPFRYSGPVIHGARPEDDEFTYRGRKARRSRAVATPPGAMYVSGPYSDVSPSAPPAELVDESGRMVSWRGSLRGPGGARLKLMQIWDVASPEGDRPSFNFGAGVNFDMDSNRLTPKCRFKSDQVGLLLLPEPALELKGKWRVFDSPLAVDVKYQCPVTNFTRFWESPAKVRVRFFNANHAGLHITPVGVEFEDRDLKLGKYASLRVAAAVDFPRQLPLEEGDQALNVRVSRLGLKARIN</sequence>
<dbReference type="EMBL" id="DF237046">
    <property type="protein sequence ID" value="GAQ82003.1"/>
    <property type="molecule type" value="Genomic_DNA"/>
</dbReference>
<dbReference type="OrthoDB" id="1932153at2759"/>
<feature type="region of interest" description="Disordered" evidence="1">
    <location>
        <begin position="1"/>
        <end position="64"/>
    </location>
</feature>
<protein>
    <submittedName>
        <fullName evidence="2">Uncharacterized protein</fullName>
    </submittedName>
</protein>
<accession>A0A0U9HJE9</accession>
<reference evidence="2 3" key="1">
    <citation type="journal article" date="2014" name="Nat. Commun.">
        <title>Klebsormidium flaccidum genome reveals primary factors for plant terrestrial adaptation.</title>
        <authorList>
            <person name="Hori K."/>
            <person name="Maruyama F."/>
            <person name="Fujisawa T."/>
            <person name="Togashi T."/>
            <person name="Yamamoto N."/>
            <person name="Seo M."/>
            <person name="Sato S."/>
            <person name="Yamada T."/>
            <person name="Mori H."/>
            <person name="Tajima N."/>
            <person name="Moriyama T."/>
            <person name="Ikeuchi M."/>
            <person name="Watanabe M."/>
            <person name="Wada H."/>
            <person name="Kobayashi K."/>
            <person name="Saito M."/>
            <person name="Masuda T."/>
            <person name="Sasaki-Sekimoto Y."/>
            <person name="Mashiguchi K."/>
            <person name="Awai K."/>
            <person name="Shimojima M."/>
            <person name="Masuda S."/>
            <person name="Iwai M."/>
            <person name="Nobusawa T."/>
            <person name="Narise T."/>
            <person name="Kondo S."/>
            <person name="Saito H."/>
            <person name="Sato R."/>
            <person name="Murakawa M."/>
            <person name="Ihara Y."/>
            <person name="Oshima-Yamada Y."/>
            <person name="Ohtaka K."/>
            <person name="Satoh M."/>
            <person name="Sonobe K."/>
            <person name="Ishii M."/>
            <person name="Ohtani R."/>
            <person name="Kanamori-Sato M."/>
            <person name="Honoki R."/>
            <person name="Miyazaki D."/>
            <person name="Mochizuki H."/>
            <person name="Umetsu J."/>
            <person name="Higashi K."/>
            <person name="Shibata D."/>
            <person name="Kamiya Y."/>
            <person name="Sato N."/>
            <person name="Nakamura Y."/>
            <person name="Tabata S."/>
            <person name="Ida S."/>
            <person name="Kurokawa K."/>
            <person name="Ohta H."/>
        </authorList>
    </citation>
    <scope>NUCLEOTIDE SEQUENCE [LARGE SCALE GENOMIC DNA]</scope>
    <source>
        <strain evidence="2 3">NIES-2285</strain>
    </source>
</reference>
<dbReference type="AlphaFoldDB" id="A0A0U9HJE9"/>